<organism evidence="1">
    <name type="scientific">Ovis aries</name>
    <name type="common">Sheep</name>
    <dbReference type="NCBI Taxonomy" id="9940"/>
    <lineage>
        <taxon>Eukaryota</taxon>
        <taxon>Metazoa</taxon>
        <taxon>Chordata</taxon>
        <taxon>Craniata</taxon>
        <taxon>Vertebrata</taxon>
        <taxon>Euteleostomi</taxon>
        <taxon>Mammalia</taxon>
        <taxon>Eutheria</taxon>
        <taxon>Laurasiatheria</taxon>
        <taxon>Artiodactyla</taxon>
        <taxon>Ruminantia</taxon>
        <taxon>Pecora</taxon>
        <taxon>Bovidae</taxon>
        <taxon>Caprinae</taxon>
        <taxon>Ovis</taxon>
    </lineage>
</organism>
<dbReference type="Ensembl" id="ENSOART00020076194.1">
    <property type="protein sequence ID" value="ENSOARP00020059527.1"/>
    <property type="gene ID" value="ENSOARG00020001418.2"/>
</dbReference>
<name>A0AC11EK31_SHEEP</name>
<accession>A0AC11EK31</accession>
<protein>
    <submittedName>
        <fullName evidence="1">Kinesin family member 21A</fullName>
    </submittedName>
</protein>
<sequence length="1600" mass="178957">MWGAPDESSVRVAVRIRPQLAKERIEGCHICTSVTPGEPQVFLGKDKAFTFDYVFDIDSQQEQIYTQCIEKLIEGCFEGYNATVFAYGQTGAGKTYTMGTGFDVNIIEEEQGIISRAVKHLFKSIEEKKHTSIKNGLPPPDFKVNAQFLELYNEEVLDLFDTTRDIDAKTKKSNIRIHEDSAGGIYTVGVTTRTVNTESEMMQCLKLGALSRTTASTQMNVQSSRSHAIFTIHLCQTRMCPQIDAETATDNKVISESSQMNEFETLTAKFHFVDLAGSERLKRTGATGERAKEGISINCGLLALGNVISALGDKSKRATHVPYRDSKLTRLLQDSLGGNSQTIMIACVSPSDRDFMETLNTLKYANRARNIKNKVMVNQDRASQQINALRSEITRLQMELMEYKTGKRIIDEEGVESINDMFHENAMLQTENNNLRVRIKAMQETVDALRTRITQLVSDQANQVLVRAGEGNEEISNMIHNYIKEIEDLRAKLLESEAVNENLRKNLTRATSRSPYFSGSSAFSPTIVSSDKETIEIIDLAKKDLEKLKRKEKKKKKSVAGKEDNTDTDQEKKEGKNISERENIELEVEESQEVSDHEDEEEEEEEEEDDIEGGESSDESDSESDEKANYQADLANITCEIAIKQKLIDELENSQKRLQTLKKQYEEKLMMLQHKIRDTQLERDQVLQNLGSVESYSEEKAKKVRSEYEKKLQAMNKELQRLQAAQKEHARLLKNQSQYEKQLKKLQQDVMEMKKTKVRLMKQMKEEQEKARLTESRRNREIAQLKKDQRKRDHQLRLLEAQKRNQEVVLRRKTEEVTALRRQVRPMSDKVAGKVTRKLSSSDTPVQDTGSSAAAVETDALRAGAQQKMRIPVARVQALPTPTANGTRKKYQRKGLTGRVFTSRTARMKWQLLERRITDIIMQKMTISNMEADMNRLLKQREELTKRREKLSKRREKIVKENGEGDKNVININEEMESLTANIDYINDSISDCQANIMQMEEAKEEGDTLDVTAVINACTLTEARYLLDHFLSMGINKGLQAAQKEAQIKILEGRLKQTEITSATQNQLLFHMLKEKAELNPELDALLGHALQENVEDSTDEDVPLNSPGSEGSSLSSDLMKLCGEVKPKSKARRRTTTQMELLYADSSELASDTSTGDASLPGPLTPVAEGQEIGMNTEPSTSAREKELPPPSGFPSKIGSISDSGTSEASLSPPPSPPSRPRNELNVFNRLTVSQGNTSVQQDKGIINPFPASKGIRTSPLQCVHIAEGHTKAVLCVDSTDDLLFTGSKDRTCKVWNLVTGQEIMSLGGHPNNVVSVKYCNYTSLVFTVSTSYIKVWDIRDSAKCVRTLTSSGQVTLGDACSASTSRTVAIPSGENQINQISLNPTGTFLYAASGNAVRMWDLKRFQSTGKLTGHLGPVMCLTVDRISNGQDLIITGSKDHYIKMFDVTEGALGTVSPTHNFEPPHYDGIEALTIHGDNLFSGSRDNGIKKWDLAQKDLLQQVPNAHKDWVCALAVVPGHPVLLSGCRGGILKLWNIDTFVPVGEMKGHESPINAICVNSTHIFTAADDRTVRIWKTRNLQDGQISDTGDLGEDIASN</sequence>
<reference evidence="1" key="2">
    <citation type="submission" date="2025-08" db="UniProtKB">
        <authorList>
            <consortium name="Ensembl"/>
        </authorList>
    </citation>
    <scope>IDENTIFICATION</scope>
</reference>
<reference evidence="1" key="1">
    <citation type="submission" date="2020-11" db="EMBL/GenBank/DDBJ databases">
        <authorList>
            <person name="Davenport K.M."/>
            <person name="Bickhart D.M."/>
            <person name="Smith T.P.L."/>
            <person name="Murdoch B.M."/>
            <person name="Rosen B.D."/>
        </authorList>
    </citation>
    <scope>NUCLEOTIDE SEQUENCE [LARGE SCALE GENOMIC DNA]</scope>
    <source>
        <strain evidence="1">OAR_USU_Benz2616</strain>
    </source>
</reference>
<reference evidence="1" key="3">
    <citation type="submission" date="2025-09" db="UniProtKB">
        <authorList>
            <consortium name="Ensembl"/>
        </authorList>
    </citation>
    <scope>IDENTIFICATION</scope>
</reference>
<gene>
    <name evidence="1" type="primary">KIF21A</name>
</gene>
<proteinExistence type="predicted"/>
<evidence type="ECO:0000313" key="1">
    <source>
        <dbReference type="Ensembl" id="ENSOARP00020059527.1"/>
    </source>
</evidence>